<evidence type="ECO:0000259" key="1">
    <source>
        <dbReference type="PROSITE" id="PS50943"/>
    </source>
</evidence>
<dbReference type="OrthoDB" id="9788479at2"/>
<feature type="domain" description="HTH cro/C1-type" evidence="1">
    <location>
        <begin position="11"/>
        <end position="55"/>
    </location>
</feature>
<dbReference type="CDD" id="cd00093">
    <property type="entry name" value="HTH_XRE"/>
    <property type="match status" value="1"/>
</dbReference>
<dbReference type="PROSITE" id="PS50943">
    <property type="entry name" value="HTH_CROC1"/>
    <property type="match status" value="1"/>
</dbReference>
<dbReference type="AlphaFoldDB" id="A0A370L073"/>
<evidence type="ECO:0000313" key="3">
    <source>
        <dbReference type="Proteomes" id="UP000255207"/>
    </source>
</evidence>
<accession>A0A370L073</accession>
<gene>
    <name evidence="2" type="ORF">DWE98_25855</name>
</gene>
<proteinExistence type="predicted"/>
<dbReference type="SUPFAM" id="SSF47413">
    <property type="entry name" value="lambda repressor-like DNA-binding domains"/>
    <property type="match status" value="1"/>
</dbReference>
<sequence>MRMRSELMMSLDDLIKKKAWTQAEAARHLGITQPRVSELVNGKIQLFSLDQLMTLLARAGYRVEMKVKKIRAQKRAA</sequence>
<dbReference type="InterPro" id="IPR039554">
    <property type="entry name" value="HigA2-like_HTH"/>
</dbReference>
<dbReference type="Gene3D" id="1.10.260.40">
    <property type="entry name" value="lambda repressor-like DNA-binding domains"/>
    <property type="match status" value="1"/>
</dbReference>
<dbReference type="InterPro" id="IPR001387">
    <property type="entry name" value="Cro/C1-type_HTH"/>
</dbReference>
<dbReference type="EMBL" id="QQTP01000021">
    <property type="protein sequence ID" value="RDJ20252.1"/>
    <property type="molecule type" value="Genomic_DNA"/>
</dbReference>
<reference evidence="3" key="1">
    <citation type="submission" date="2018-07" db="EMBL/GenBank/DDBJ databases">
        <authorList>
            <person name="Safronova V.I."/>
            <person name="Chirak E.R."/>
            <person name="Sazanova A.L."/>
        </authorList>
    </citation>
    <scope>NUCLEOTIDE SEQUENCE [LARGE SCALE GENOMIC DNA]</scope>
    <source>
        <strain evidence="3">RCAM04685</strain>
    </source>
</reference>
<keyword evidence="3" id="KW-1185">Reference proteome</keyword>
<dbReference type="InterPro" id="IPR010982">
    <property type="entry name" value="Lambda_DNA-bd_dom_sf"/>
</dbReference>
<dbReference type="GO" id="GO:0003677">
    <property type="term" value="F:DNA binding"/>
    <property type="evidence" value="ECO:0007669"/>
    <property type="project" value="InterPro"/>
</dbReference>
<protein>
    <submittedName>
        <fullName evidence="2">XRE family transcriptional regulator</fullName>
    </submittedName>
</protein>
<name>A0A370L073_9HYPH</name>
<evidence type="ECO:0000313" key="2">
    <source>
        <dbReference type="EMBL" id="RDJ20252.1"/>
    </source>
</evidence>
<dbReference type="Proteomes" id="UP000255207">
    <property type="component" value="Unassembled WGS sequence"/>
</dbReference>
<dbReference type="Pfam" id="PF13744">
    <property type="entry name" value="HTH_37"/>
    <property type="match status" value="1"/>
</dbReference>
<organism evidence="2 3">
    <name type="scientific">Bosea caraganae</name>
    <dbReference type="NCBI Taxonomy" id="2763117"/>
    <lineage>
        <taxon>Bacteria</taxon>
        <taxon>Pseudomonadati</taxon>
        <taxon>Pseudomonadota</taxon>
        <taxon>Alphaproteobacteria</taxon>
        <taxon>Hyphomicrobiales</taxon>
        <taxon>Boseaceae</taxon>
        <taxon>Bosea</taxon>
    </lineage>
</organism>
<comment type="caution">
    <text evidence="2">The sequence shown here is derived from an EMBL/GenBank/DDBJ whole genome shotgun (WGS) entry which is preliminary data.</text>
</comment>